<feature type="compositionally biased region" description="Polar residues" evidence="1">
    <location>
        <begin position="1"/>
        <end position="20"/>
    </location>
</feature>
<dbReference type="InterPro" id="IPR004360">
    <property type="entry name" value="Glyas_Fos-R_dOase_dom"/>
</dbReference>
<proteinExistence type="predicted"/>
<dbReference type="PANTHER" id="PTHR21366">
    <property type="entry name" value="GLYOXALASE FAMILY PROTEIN"/>
    <property type="match status" value="1"/>
</dbReference>
<feature type="region of interest" description="Disordered" evidence="1">
    <location>
        <begin position="1"/>
        <end position="26"/>
    </location>
</feature>
<protein>
    <recommendedName>
        <fullName evidence="2">Glyoxalase/fosfomycin resistance/dioxygenase domain-containing protein</fullName>
    </recommendedName>
</protein>
<comment type="caution">
    <text evidence="3">The sequence shown here is derived from an EMBL/GenBank/DDBJ whole genome shotgun (WGS) entry which is preliminary data.</text>
</comment>
<evidence type="ECO:0000259" key="2">
    <source>
        <dbReference type="Pfam" id="PF00903"/>
    </source>
</evidence>
<dbReference type="SUPFAM" id="SSF54593">
    <property type="entry name" value="Glyoxalase/Bleomycin resistance protein/Dihydroxybiphenyl dioxygenase"/>
    <property type="match status" value="1"/>
</dbReference>
<keyword evidence="4" id="KW-1185">Reference proteome</keyword>
<accession>A0AAW1QLZ6</accession>
<reference evidence="3 4" key="1">
    <citation type="journal article" date="2024" name="Nat. Commun.">
        <title>Phylogenomics reveals the evolutionary origins of lichenization in chlorophyte algae.</title>
        <authorList>
            <person name="Puginier C."/>
            <person name="Libourel C."/>
            <person name="Otte J."/>
            <person name="Skaloud P."/>
            <person name="Haon M."/>
            <person name="Grisel S."/>
            <person name="Petersen M."/>
            <person name="Berrin J.G."/>
            <person name="Delaux P.M."/>
            <person name="Dal Grande F."/>
            <person name="Keller J."/>
        </authorList>
    </citation>
    <scope>NUCLEOTIDE SEQUENCE [LARGE SCALE GENOMIC DNA]</scope>
    <source>
        <strain evidence="3 4">SAG 2145</strain>
    </source>
</reference>
<evidence type="ECO:0000313" key="4">
    <source>
        <dbReference type="Proteomes" id="UP001438707"/>
    </source>
</evidence>
<dbReference type="Gene3D" id="3.10.180.10">
    <property type="entry name" value="2,3-Dihydroxybiphenyl 1,2-Dioxygenase, domain 1"/>
    <property type="match status" value="1"/>
</dbReference>
<evidence type="ECO:0000256" key="1">
    <source>
        <dbReference type="SAM" id="MobiDB-lite"/>
    </source>
</evidence>
<dbReference type="Pfam" id="PF00903">
    <property type="entry name" value="Glyoxalase"/>
    <property type="match status" value="1"/>
</dbReference>
<evidence type="ECO:0000313" key="3">
    <source>
        <dbReference type="EMBL" id="KAK9822141.1"/>
    </source>
</evidence>
<dbReference type="Proteomes" id="UP001438707">
    <property type="component" value="Unassembled WGS sequence"/>
</dbReference>
<dbReference type="InterPro" id="IPR029068">
    <property type="entry name" value="Glyas_Bleomycin-R_OHBP_Dase"/>
</dbReference>
<name>A0AAW1QLZ6_9CHLO</name>
<dbReference type="PANTHER" id="PTHR21366:SF22">
    <property type="entry name" value="VOC DOMAIN-CONTAINING PROTEIN"/>
    <property type="match status" value="1"/>
</dbReference>
<sequence>MITGWLSTKSCSPVSKSPTSKIRRQPREAALVTFQRPHRPLHAHAWQSTAAAPAAETTAEPQQSSDKIDFMGVHHIGILCKDLQTSLNFYQGTLGLDLNPERPHDKLPYDGRSMEGGTGMLALASLPSDPFSSVWRLLGCRILLASLGDAAIFFRDPDHNTWEFVELSPWR</sequence>
<feature type="domain" description="Glyoxalase/fosfomycin resistance/dioxygenase" evidence="2">
    <location>
        <begin position="73"/>
        <end position="129"/>
    </location>
</feature>
<dbReference type="EMBL" id="JALJOS010000034">
    <property type="protein sequence ID" value="KAK9822141.1"/>
    <property type="molecule type" value="Genomic_DNA"/>
</dbReference>
<organism evidence="3 4">
    <name type="scientific">Apatococcus lobatus</name>
    <dbReference type="NCBI Taxonomy" id="904363"/>
    <lineage>
        <taxon>Eukaryota</taxon>
        <taxon>Viridiplantae</taxon>
        <taxon>Chlorophyta</taxon>
        <taxon>core chlorophytes</taxon>
        <taxon>Trebouxiophyceae</taxon>
        <taxon>Chlorellales</taxon>
        <taxon>Chlorellaceae</taxon>
        <taxon>Apatococcus</taxon>
    </lineage>
</organism>
<dbReference type="AlphaFoldDB" id="A0AAW1QLZ6"/>
<dbReference type="InterPro" id="IPR050383">
    <property type="entry name" value="GlyoxalaseI/FosfomycinResist"/>
</dbReference>
<gene>
    <name evidence="3" type="ORF">WJX74_010538</name>
</gene>